<name>A0A0G0S1Q6_9BACT</name>
<dbReference type="AlphaFoldDB" id="A0A0G0S1Q6"/>
<feature type="transmembrane region" description="Helical" evidence="7">
    <location>
        <begin position="167"/>
        <end position="187"/>
    </location>
</feature>
<protein>
    <recommendedName>
        <fullName evidence="12">Prepilin peptidase</fullName>
    </recommendedName>
</protein>
<evidence type="ECO:0000259" key="8">
    <source>
        <dbReference type="Pfam" id="PF01478"/>
    </source>
</evidence>
<keyword evidence="6 7" id="KW-0472">Membrane</keyword>
<evidence type="ECO:0000256" key="1">
    <source>
        <dbReference type="ARBA" id="ARBA00004651"/>
    </source>
</evidence>
<evidence type="ECO:0000259" key="9">
    <source>
        <dbReference type="Pfam" id="PF06750"/>
    </source>
</evidence>
<dbReference type="Pfam" id="PF01478">
    <property type="entry name" value="Peptidase_A24"/>
    <property type="match status" value="1"/>
</dbReference>
<accession>A0A0G0S1Q6</accession>
<dbReference type="Proteomes" id="UP000034793">
    <property type="component" value="Unassembled WGS sequence"/>
</dbReference>
<sequence length="271" mass="30355">MIYFTYLFVLLIGFSFGSFIGALTYRVPRGISIYSKKRSFCPDCKYSLAWYDNIPLLSYLLLGGKCRNCHKSISVREPLIELFTGSLFVLIYTALINCSAVSSSEQICLWSTALGSWVYPLFLFLGTTFMVIFVIDTEHMVIYDELVFFLFTLVAFLLILVRPDVLFLNLFAGFIAGLLLLILNLVTRGRGMGLGDAKLAIVGGLILGWPGSVVWLFLSFIIGAIFGIFLLVTRRVTLGRQIPFGPYLVISFFGVLIFGNIISSLIFQIPY</sequence>
<evidence type="ECO:0000256" key="2">
    <source>
        <dbReference type="ARBA" id="ARBA00005801"/>
    </source>
</evidence>
<keyword evidence="3" id="KW-1003">Cell membrane</keyword>
<evidence type="ECO:0000256" key="4">
    <source>
        <dbReference type="ARBA" id="ARBA00022692"/>
    </source>
</evidence>
<keyword evidence="4 7" id="KW-0812">Transmembrane</keyword>
<organism evidence="10 11">
    <name type="scientific">Candidatus Woesebacteria bacterium GW2011_GWA1_39_8</name>
    <dbReference type="NCBI Taxonomy" id="1618552"/>
    <lineage>
        <taxon>Bacteria</taxon>
        <taxon>Candidatus Woeseibacteriota</taxon>
    </lineage>
</organism>
<evidence type="ECO:0008006" key="12">
    <source>
        <dbReference type="Google" id="ProtNLM"/>
    </source>
</evidence>
<evidence type="ECO:0000313" key="11">
    <source>
        <dbReference type="Proteomes" id="UP000034793"/>
    </source>
</evidence>
<comment type="caution">
    <text evidence="10">The sequence shown here is derived from an EMBL/GenBank/DDBJ whole genome shotgun (WGS) entry which is preliminary data.</text>
</comment>
<dbReference type="Gene3D" id="1.20.120.1220">
    <property type="match status" value="1"/>
</dbReference>
<feature type="transmembrane region" description="Helical" evidence="7">
    <location>
        <begin position="79"/>
        <end position="97"/>
    </location>
</feature>
<dbReference type="Pfam" id="PF06750">
    <property type="entry name" value="A24_N_bact"/>
    <property type="match status" value="1"/>
</dbReference>
<evidence type="ECO:0000256" key="6">
    <source>
        <dbReference type="ARBA" id="ARBA00023136"/>
    </source>
</evidence>
<feature type="transmembrane region" description="Helical" evidence="7">
    <location>
        <begin position="117"/>
        <end position="135"/>
    </location>
</feature>
<reference evidence="10 11" key="1">
    <citation type="journal article" date="2015" name="Nature">
        <title>rRNA introns, odd ribosomes, and small enigmatic genomes across a large radiation of phyla.</title>
        <authorList>
            <person name="Brown C.T."/>
            <person name="Hug L.A."/>
            <person name="Thomas B.C."/>
            <person name="Sharon I."/>
            <person name="Castelle C.J."/>
            <person name="Singh A."/>
            <person name="Wilkins M.J."/>
            <person name="Williams K.H."/>
            <person name="Banfield J.F."/>
        </authorList>
    </citation>
    <scope>NUCLEOTIDE SEQUENCE [LARGE SCALE GENOMIC DNA]</scope>
</reference>
<dbReference type="GO" id="GO:0005886">
    <property type="term" value="C:plasma membrane"/>
    <property type="evidence" value="ECO:0007669"/>
    <property type="project" value="UniProtKB-SubCell"/>
</dbReference>
<gene>
    <name evidence="10" type="ORF">UT61_C0045G0006</name>
</gene>
<feature type="domain" description="Prepilin type IV endopeptidase peptidase" evidence="8">
    <location>
        <begin position="124"/>
        <end position="228"/>
    </location>
</feature>
<feature type="transmembrane region" description="Helical" evidence="7">
    <location>
        <begin position="244"/>
        <end position="267"/>
    </location>
</feature>
<comment type="similarity">
    <text evidence="2">Belongs to the peptidase A24 family.</text>
</comment>
<evidence type="ECO:0000313" key="10">
    <source>
        <dbReference type="EMBL" id="KKR28620.1"/>
    </source>
</evidence>
<dbReference type="InterPro" id="IPR050882">
    <property type="entry name" value="Prepilin_peptidase/N-MTase"/>
</dbReference>
<feature type="transmembrane region" description="Helical" evidence="7">
    <location>
        <begin position="142"/>
        <end position="161"/>
    </location>
</feature>
<evidence type="ECO:0000256" key="5">
    <source>
        <dbReference type="ARBA" id="ARBA00022989"/>
    </source>
</evidence>
<evidence type="ECO:0000256" key="7">
    <source>
        <dbReference type="SAM" id="Phobius"/>
    </source>
</evidence>
<dbReference type="InterPro" id="IPR010627">
    <property type="entry name" value="Prepilin_pept_A24_N"/>
</dbReference>
<feature type="transmembrane region" description="Helical" evidence="7">
    <location>
        <begin position="199"/>
        <end position="232"/>
    </location>
</feature>
<dbReference type="PANTHER" id="PTHR30487:SF0">
    <property type="entry name" value="PREPILIN LEADER PEPTIDASE_N-METHYLTRANSFERASE-RELATED"/>
    <property type="match status" value="1"/>
</dbReference>
<comment type="subcellular location">
    <subcellularLocation>
        <location evidence="1">Cell membrane</location>
        <topology evidence="1">Multi-pass membrane protein</topology>
    </subcellularLocation>
</comment>
<feature type="domain" description="Prepilin peptidase A24 N-terminal" evidence="9">
    <location>
        <begin position="11"/>
        <end position="93"/>
    </location>
</feature>
<dbReference type="PANTHER" id="PTHR30487">
    <property type="entry name" value="TYPE 4 PREPILIN-LIKE PROTEINS LEADER PEPTIDE-PROCESSING ENZYME"/>
    <property type="match status" value="1"/>
</dbReference>
<evidence type="ECO:0000256" key="3">
    <source>
        <dbReference type="ARBA" id="ARBA00022475"/>
    </source>
</evidence>
<dbReference type="EMBL" id="LBXL01000045">
    <property type="protein sequence ID" value="KKR28620.1"/>
    <property type="molecule type" value="Genomic_DNA"/>
</dbReference>
<dbReference type="InterPro" id="IPR000045">
    <property type="entry name" value="Prepilin_IV_endopep_pep"/>
</dbReference>
<feature type="transmembrane region" description="Helical" evidence="7">
    <location>
        <begin position="6"/>
        <end position="28"/>
    </location>
</feature>
<proteinExistence type="inferred from homology"/>
<dbReference type="GO" id="GO:0006465">
    <property type="term" value="P:signal peptide processing"/>
    <property type="evidence" value="ECO:0007669"/>
    <property type="project" value="TreeGrafter"/>
</dbReference>
<dbReference type="PATRIC" id="fig|1618552.3.peg.961"/>
<keyword evidence="5 7" id="KW-1133">Transmembrane helix</keyword>
<dbReference type="GO" id="GO:0004190">
    <property type="term" value="F:aspartic-type endopeptidase activity"/>
    <property type="evidence" value="ECO:0007669"/>
    <property type="project" value="InterPro"/>
</dbReference>